<feature type="transmembrane region" description="Helical" evidence="7">
    <location>
        <begin position="167"/>
        <end position="187"/>
    </location>
</feature>
<reference evidence="8" key="1">
    <citation type="submission" date="2021-03" db="EMBL/GenBank/DDBJ databases">
        <title>Chromosome level genome of the anhydrobiotic midge Polypedilum vanderplanki.</title>
        <authorList>
            <person name="Yoshida Y."/>
            <person name="Kikawada T."/>
            <person name="Gusev O."/>
        </authorList>
    </citation>
    <scope>NUCLEOTIDE SEQUENCE</scope>
    <source>
        <strain evidence="8">NIAS01</strain>
        <tissue evidence="8">Whole body or cell culture</tissue>
    </source>
</reference>
<dbReference type="InterPro" id="IPR023271">
    <property type="entry name" value="Aquaporin-like"/>
</dbReference>
<evidence type="ECO:0000256" key="4">
    <source>
        <dbReference type="ARBA" id="ARBA00022692"/>
    </source>
</evidence>
<keyword evidence="9" id="KW-1185">Reference proteome</keyword>
<name>A0A9J6C5S2_POLVA</name>
<evidence type="ECO:0000313" key="9">
    <source>
        <dbReference type="Proteomes" id="UP001107558"/>
    </source>
</evidence>
<sequence>MSDSVENLESGDQIKDSYENSSLALSSKNKFTFKQRMKMLLAEVIGTALLVFFGCMGCIDWIQNPDLAALGNISIPLVFGLTVMFVIQIFGHISFAILNPAVTIAAVVYQLIDYKMGILYIISEILGASLGYGLLFALTPEELFQTGENESGLCMTLPHTSYSITRAFFVEFVLTSALILVICGVWHPQNRNLGDSAPLRIGLAVAAISIVGGPATGASMNPGRSFGPALWNWEWDHHWLYWVSPMSAAFFTSIFYRFVGSDRERFEAMRKELSEILTVACAETIGTAMLVFFGCMGCIELGGSWKPNHLSVCIGFGLTVMLIVNIFGVVSGSHLNPAVTLAAYVYKLVNIPTAIAYVIGQFIGAFLGYALLRLLTPITSPNAHTNKFCVTLPEVDIWRAFGIEFFITMGLILICCGVWDPRNAKHHDSVPLRFGLAVAMLALVGGPYTGGSMNPARSFGPALYNMNFTAHWIYWIAPMSASLITSVMFRMIFYREVQKITPEEHPLRETKNNV</sequence>
<feature type="transmembrane region" description="Helical" evidence="7">
    <location>
        <begin position="199"/>
        <end position="219"/>
    </location>
</feature>
<keyword evidence="6 7" id="KW-0472">Membrane</keyword>
<dbReference type="PRINTS" id="PR00783">
    <property type="entry name" value="MINTRINSICP"/>
</dbReference>
<dbReference type="Pfam" id="PF00230">
    <property type="entry name" value="MIP"/>
    <property type="match status" value="2"/>
</dbReference>
<dbReference type="OrthoDB" id="3222at2759"/>
<feature type="transmembrane region" description="Helical" evidence="7">
    <location>
        <begin position="397"/>
        <end position="419"/>
    </location>
</feature>
<dbReference type="SUPFAM" id="SSF81338">
    <property type="entry name" value="Aquaporin-like"/>
    <property type="match status" value="2"/>
</dbReference>
<comment type="similarity">
    <text evidence="2">Belongs to the MIP/aquaporin (TC 1.A.8) family.</text>
</comment>
<keyword evidence="4 7" id="KW-0812">Transmembrane</keyword>
<feature type="transmembrane region" description="Helical" evidence="7">
    <location>
        <begin position="309"/>
        <end position="330"/>
    </location>
</feature>
<keyword evidence="3" id="KW-0813">Transport</keyword>
<evidence type="ECO:0008006" key="10">
    <source>
        <dbReference type="Google" id="ProtNLM"/>
    </source>
</evidence>
<dbReference type="NCBIfam" id="TIGR00861">
    <property type="entry name" value="MIP"/>
    <property type="match status" value="1"/>
</dbReference>
<dbReference type="PANTHER" id="PTHR19139">
    <property type="entry name" value="AQUAPORIN TRANSPORTER"/>
    <property type="match status" value="1"/>
</dbReference>
<protein>
    <recommendedName>
        <fullName evidence="10">Aquaporin</fullName>
    </recommendedName>
</protein>
<accession>A0A9J6C5S2</accession>
<gene>
    <name evidence="8" type="ORF">PVAND_007142</name>
</gene>
<feature type="transmembrane region" description="Helical" evidence="7">
    <location>
        <begin position="351"/>
        <end position="372"/>
    </location>
</feature>
<feature type="transmembrane region" description="Helical" evidence="7">
    <location>
        <begin position="118"/>
        <end position="138"/>
    </location>
</feature>
<dbReference type="EMBL" id="JADBJN010000002">
    <property type="protein sequence ID" value="KAG5677378.1"/>
    <property type="molecule type" value="Genomic_DNA"/>
</dbReference>
<feature type="transmembrane region" description="Helical" evidence="7">
    <location>
        <begin position="280"/>
        <end position="303"/>
    </location>
</feature>
<feature type="transmembrane region" description="Helical" evidence="7">
    <location>
        <begin position="239"/>
        <end position="259"/>
    </location>
</feature>
<feature type="transmembrane region" description="Helical" evidence="7">
    <location>
        <begin position="74"/>
        <end position="98"/>
    </location>
</feature>
<feature type="transmembrane region" description="Helical" evidence="7">
    <location>
        <begin position="431"/>
        <end position="452"/>
    </location>
</feature>
<dbReference type="PROSITE" id="PS00221">
    <property type="entry name" value="MIP"/>
    <property type="match status" value="1"/>
</dbReference>
<dbReference type="Proteomes" id="UP001107558">
    <property type="component" value="Chromosome 2"/>
</dbReference>
<dbReference type="InterPro" id="IPR034294">
    <property type="entry name" value="Aquaporin_transptr"/>
</dbReference>
<dbReference type="PANTHER" id="PTHR19139:SF270">
    <property type="entry name" value="ENTOMOGLYCEROPORIN 1-RELATED"/>
    <property type="match status" value="1"/>
</dbReference>
<dbReference type="CDD" id="cd00333">
    <property type="entry name" value="MIP"/>
    <property type="match status" value="1"/>
</dbReference>
<keyword evidence="5 7" id="KW-1133">Transmembrane helix</keyword>
<comment type="subcellular location">
    <subcellularLocation>
        <location evidence="1">Membrane</location>
        <topology evidence="1">Multi-pass membrane protein</topology>
    </subcellularLocation>
</comment>
<dbReference type="InterPro" id="IPR022357">
    <property type="entry name" value="MIP_CS"/>
</dbReference>
<evidence type="ECO:0000313" key="8">
    <source>
        <dbReference type="EMBL" id="KAG5677378.1"/>
    </source>
</evidence>
<dbReference type="InterPro" id="IPR000425">
    <property type="entry name" value="MIP"/>
</dbReference>
<evidence type="ECO:0000256" key="1">
    <source>
        <dbReference type="ARBA" id="ARBA00004141"/>
    </source>
</evidence>
<evidence type="ECO:0000256" key="5">
    <source>
        <dbReference type="ARBA" id="ARBA00022989"/>
    </source>
</evidence>
<organism evidence="8 9">
    <name type="scientific">Polypedilum vanderplanki</name>
    <name type="common">Sleeping chironomid midge</name>
    <dbReference type="NCBI Taxonomy" id="319348"/>
    <lineage>
        <taxon>Eukaryota</taxon>
        <taxon>Metazoa</taxon>
        <taxon>Ecdysozoa</taxon>
        <taxon>Arthropoda</taxon>
        <taxon>Hexapoda</taxon>
        <taxon>Insecta</taxon>
        <taxon>Pterygota</taxon>
        <taxon>Neoptera</taxon>
        <taxon>Endopterygota</taxon>
        <taxon>Diptera</taxon>
        <taxon>Nematocera</taxon>
        <taxon>Chironomoidea</taxon>
        <taxon>Chironomidae</taxon>
        <taxon>Chironominae</taxon>
        <taxon>Polypedilum</taxon>
        <taxon>Polypedilum</taxon>
    </lineage>
</organism>
<proteinExistence type="inferred from homology"/>
<feature type="transmembrane region" description="Helical" evidence="7">
    <location>
        <begin position="472"/>
        <end position="493"/>
    </location>
</feature>
<dbReference type="GO" id="GO:0015267">
    <property type="term" value="F:channel activity"/>
    <property type="evidence" value="ECO:0007669"/>
    <property type="project" value="InterPro"/>
</dbReference>
<evidence type="ECO:0000256" key="7">
    <source>
        <dbReference type="SAM" id="Phobius"/>
    </source>
</evidence>
<dbReference type="GO" id="GO:0005886">
    <property type="term" value="C:plasma membrane"/>
    <property type="evidence" value="ECO:0007669"/>
    <property type="project" value="TreeGrafter"/>
</dbReference>
<dbReference type="Gene3D" id="1.20.1080.10">
    <property type="entry name" value="Glycerol uptake facilitator protein"/>
    <property type="match status" value="2"/>
</dbReference>
<evidence type="ECO:0000256" key="6">
    <source>
        <dbReference type="ARBA" id="ARBA00023136"/>
    </source>
</evidence>
<dbReference type="AlphaFoldDB" id="A0A9J6C5S2"/>
<comment type="caution">
    <text evidence="8">The sequence shown here is derived from an EMBL/GenBank/DDBJ whole genome shotgun (WGS) entry which is preliminary data.</text>
</comment>
<evidence type="ECO:0000256" key="2">
    <source>
        <dbReference type="ARBA" id="ARBA00006175"/>
    </source>
</evidence>
<evidence type="ECO:0000256" key="3">
    <source>
        <dbReference type="ARBA" id="ARBA00022448"/>
    </source>
</evidence>
<feature type="transmembrane region" description="Helical" evidence="7">
    <location>
        <begin position="40"/>
        <end position="62"/>
    </location>
</feature>